<dbReference type="Proteomes" id="UP001550210">
    <property type="component" value="Unassembled WGS sequence"/>
</dbReference>
<evidence type="ECO:0000313" key="3">
    <source>
        <dbReference type="Proteomes" id="UP001550210"/>
    </source>
</evidence>
<evidence type="ECO:0000313" key="2">
    <source>
        <dbReference type="EMBL" id="MET9847208.1"/>
    </source>
</evidence>
<accession>A0ABV2V084</accession>
<proteinExistence type="predicted"/>
<sequence>MRHGTRPARGRTLAVAGGAAALVLLAATGAQAEGKGDVRVTKTVVNGGGNVIVGTSKTITYPIAVTIKDDSGAKKITDLSTFNRSNGYGFITWDDDSSCVKRSATTSVCTGTMRVDPGWIADSDDIDSNRVAGVWQVNATVKANDGDYWISDNIARYKVKRASKLTTAIAPDKAAKGSKVTVTGTLSRANWETLKYQGFKGQSVRLQFKKNGAARYTTVKTVKSGSAGRLSTKVTVDAAGSWRWYFPGLASTARVISAGDTITLK</sequence>
<protein>
    <recommendedName>
        <fullName evidence="4">Calcium-binding protein</fullName>
    </recommendedName>
</protein>
<name>A0ABV2V084_9ACTN</name>
<keyword evidence="3" id="KW-1185">Reference proteome</keyword>
<feature type="chain" id="PRO_5046239484" description="Calcium-binding protein" evidence="1">
    <location>
        <begin position="33"/>
        <end position="265"/>
    </location>
</feature>
<dbReference type="RefSeq" id="WP_355398406.1">
    <property type="nucleotide sequence ID" value="NZ_JBEXPZ010000028.1"/>
</dbReference>
<comment type="caution">
    <text evidence="2">The sequence shown here is derived from an EMBL/GenBank/DDBJ whole genome shotgun (WGS) entry which is preliminary data.</text>
</comment>
<evidence type="ECO:0008006" key="4">
    <source>
        <dbReference type="Google" id="ProtNLM"/>
    </source>
</evidence>
<dbReference type="EMBL" id="JBEXPZ010000028">
    <property type="protein sequence ID" value="MET9847208.1"/>
    <property type="molecule type" value="Genomic_DNA"/>
</dbReference>
<keyword evidence="1" id="KW-0732">Signal</keyword>
<reference evidence="2 3" key="1">
    <citation type="submission" date="2024-06" db="EMBL/GenBank/DDBJ databases">
        <title>The Natural Products Discovery Center: Release of the First 8490 Sequenced Strains for Exploring Actinobacteria Biosynthetic Diversity.</title>
        <authorList>
            <person name="Kalkreuter E."/>
            <person name="Kautsar S.A."/>
            <person name="Yang D."/>
            <person name="Bader C.D."/>
            <person name="Teijaro C.N."/>
            <person name="Fluegel L."/>
            <person name="Davis C.M."/>
            <person name="Simpson J.R."/>
            <person name="Lauterbach L."/>
            <person name="Steele A.D."/>
            <person name="Gui C."/>
            <person name="Meng S."/>
            <person name="Li G."/>
            <person name="Viehrig K."/>
            <person name="Ye F."/>
            <person name="Su P."/>
            <person name="Kiefer A.F."/>
            <person name="Nichols A."/>
            <person name="Cepeda A.J."/>
            <person name="Yan W."/>
            <person name="Fan B."/>
            <person name="Jiang Y."/>
            <person name="Adhikari A."/>
            <person name="Zheng C.-J."/>
            <person name="Schuster L."/>
            <person name="Cowan T.M."/>
            <person name="Smanski M.J."/>
            <person name="Chevrette M.G."/>
            <person name="De Carvalho L.P.S."/>
            <person name="Shen B."/>
        </authorList>
    </citation>
    <scope>NUCLEOTIDE SEQUENCE [LARGE SCALE GENOMIC DNA]</scope>
    <source>
        <strain evidence="2 3">NPDC006434</strain>
    </source>
</reference>
<organism evidence="2 3">
    <name type="scientific">Streptomyces ossamyceticus</name>
    <dbReference type="NCBI Taxonomy" id="249581"/>
    <lineage>
        <taxon>Bacteria</taxon>
        <taxon>Bacillati</taxon>
        <taxon>Actinomycetota</taxon>
        <taxon>Actinomycetes</taxon>
        <taxon>Kitasatosporales</taxon>
        <taxon>Streptomycetaceae</taxon>
        <taxon>Streptomyces</taxon>
    </lineage>
</organism>
<evidence type="ECO:0000256" key="1">
    <source>
        <dbReference type="SAM" id="SignalP"/>
    </source>
</evidence>
<gene>
    <name evidence="2" type="ORF">ABZZ21_22185</name>
</gene>
<feature type="signal peptide" evidence="1">
    <location>
        <begin position="1"/>
        <end position="32"/>
    </location>
</feature>